<dbReference type="EMBL" id="WQLB01000005">
    <property type="protein sequence ID" value="MVN86162.1"/>
    <property type="molecule type" value="Genomic_DNA"/>
</dbReference>
<dbReference type="Proteomes" id="UP000483286">
    <property type="component" value="Unassembled WGS sequence"/>
</dbReference>
<feature type="domain" description="Ribosome maturation factor RimP C-terminal" evidence="5">
    <location>
        <begin position="89"/>
        <end position="133"/>
    </location>
</feature>
<dbReference type="InterPro" id="IPR003728">
    <property type="entry name" value="Ribosome_maturation_RimP"/>
</dbReference>
<dbReference type="SUPFAM" id="SSF75420">
    <property type="entry name" value="YhbC-like, N-terminal domain"/>
    <property type="match status" value="1"/>
</dbReference>
<dbReference type="Gene3D" id="3.30.300.70">
    <property type="entry name" value="RimP-like superfamily, N-terminal"/>
    <property type="match status" value="1"/>
</dbReference>
<dbReference type="NCBIfam" id="NF011239">
    <property type="entry name" value="PRK14645.1"/>
    <property type="match status" value="1"/>
</dbReference>
<reference evidence="6 7" key="1">
    <citation type="submission" date="2019-12" db="EMBL/GenBank/DDBJ databases">
        <title>Deinococcus sp. HMF7620 Genome sequencing and assembly.</title>
        <authorList>
            <person name="Kang H."/>
            <person name="Kim H."/>
            <person name="Joh K."/>
        </authorList>
    </citation>
    <scope>NUCLEOTIDE SEQUENCE [LARGE SCALE GENOMIC DNA]</scope>
    <source>
        <strain evidence="6 7">HMF7620</strain>
    </source>
</reference>
<evidence type="ECO:0000256" key="2">
    <source>
        <dbReference type="ARBA" id="ARBA00022517"/>
    </source>
</evidence>
<dbReference type="AlphaFoldDB" id="A0A7C9M0L2"/>
<evidence type="ECO:0000313" key="7">
    <source>
        <dbReference type="Proteomes" id="UP000483286"/>
    </source>
</evidence>
<evidence type="ECO:0000313" key="6">
    <source>
        <dbReference type="EMBL" id="MVN86162.1"/>
    </source>
</evidence>
<dbReference type="GO" id="GO:0006412">
    <property type="term" value="P:translation"/>
    <property type="evidence" value="ECO:0007669"/>
    <property type="project" value="TreeGrafter"/>
</dbReference>
<protein>
    <recommendedName>
        <fullName evidence="3">Ribosome maturation factor RimP</fullName>
    </recommendedName>
</protein>
<sequence length="153" mass="16908">MNNNATHNLEQLARTALDPLGYEVLEVQVQNLGGQPIVLIRIDRLDEQPVTVDDLTKASRAAEVEFDQADPIAGEYRLEFESPGAKRPLLRARHFERMLGLKARVRGEGGVAFTAPIQAVEGDRVTFMVGGEAQTLTVGTFQANLAEFPDRHR</sequence>
<name>A0A7C9M0L2_9DEIO</name>
<accession>A0A7C9M0L2</accession>
<dbReference type="PANTHER" id="PTHR33867">
    <property type="entry name" value="RIBOSOME MATURATION FACTOR RIMP"/>
    <property type="match status" value="1"/>
</dbReference>
<dbReference type="GO" id="GO:0000028">
    <property type="term" value="P:ribosomal small subunit assembly"/>
    <property type="evidence" value="ECO:0007669"/>
    <property type="project" value="TreeGrafter"/>
</dbReference>
<dbReference type="InterPro" id="IPR035956">
    <property type="entry name" value="RimP_N_sf"/>
</dbReference>
<comment type="function">
    <text evidence="3">Required for maturation of 30S ribosomal subunits.</text>
</comment>
<comment type="subcellular location">
    <subcellularLocation>
        <location evidence="3">Cytoplasm</location>
    </subcellularLocation>
</comment>
<gene>
    <name evidence="3 6" type="primary">rimP</name>
    <name evidence="6" type="ORF">GO986_05235</name>
</gene>
<keyword evidence="2 3" id="KW-0690">Ribosome biogenesis</keyword>
<feature type="domain" description="Ribosome maturation factor RimP N-terminal" evidence="4">
    <location>
        <begin position="15"/>
        <end position="85"/>
    </location>
</feature>
<evidence type="ECO:0000256" key="3">
    <source>
        <dbReference type="HAMAP-Rule" id="MF_01077"/>
    </source>
</evidence>
<keyword evidence="1 3" id="KW-0963">Cytoplasm</keyword>
<dbReference type="GO" id="GO:0005829">
    <property type="term" value="C:cytosol"/>
    <property type="evidence" value="ECO:0007669"/>
    <property type="project" value="TreeGrafter"/>
</dbReference>
<dbReference type="InterPro" id="IPR028998">
    <property type="entry name" value="RimP_C"/>
</dbReference>
<comment type="similarity">
    <text evidence="3">Belongs to the RimP family.</text>
</comment>
<comment type="caution">
    <text evidence="6">The sequence shown here is derived from an EMBL/GenBank/DDBJ whole genome shotgun (WGS) entry which is preliminary data.</text>
</comment>
<evidence type="ECO:0000259" key="4">
    <source>
        <dbReference type="Pfam" id="PF02576"/>
    </source>
</evidence>
<dbReference type="PANTHER" id="PTHR33867:SF1">
    <property type="entry name" value="RIBOSOME MATURATION FACTOR RIMP"/>
    <property type="match status" value="1"/>
</dbReference>
<dbReference type="RefSeq" id="WP_157458231.1">
    <property type="nucleotide sequence ID" value="NZ_WQLB01000005.1"/>
</dbReference>
<proteinExistence type="inferred from homology"/>
<dbReference type="Pfam" id="PF17384">
    <property type="entry name" value="DUF150_C"/>
    <property type="match status" value="1"/>
</dbReference>
<evidence type="ECO:0000259" key="5">
    <source>
        <dbReference type="Pfam" id="PF17384"/>
    </source>
</evidence>
<organism evidence="6 7">
    <name type="scientific">Deinococcus arboris</name>
    <dbReference type="NCBI Taxonomy" id="2682977"/>
    <lineage>
        <taxon>Bacteria</taxon>
        <taxon>Thermotogati</taxon>
        <taxon>Deinococcota</taxon>
        <taxon>Deinococci</taxon>
        <taxon>Deinococcales</taxon>
        <taxon>Deinococcaceae</taxon>
        <taxon>Deinococcus</taxon>
    </lineage>
</organism>
<dbReference type="HAMAP" id="MF_01077">
    <property type="entry name" value="RimP"/>
    <property type="match status" value="1"/>
</dbReference>
<evidence type="ECO:0000256" key="1">
    <source>
        <dbReference type="ARBA" id="ARBA00022490"/>
    </source>
</evidence>
<keyword evidence="7" id="KW-1185">Reference proteome</keyword>
<dbReference type="Pfam" id="PF02576">
    <property type="entry name" value="RimP_N"/>
    <property type="match status" value="1"/>
</dbReference>
<dbReference type="InterPro" id="IPR028989">
    <property type="entry name" value="RimP_N"/>
</dbReference>